<keyword evidence="2" id="KW-1185">Reference proteome</keyword>
<dbReference type="AlphaFoldDB" id="A0A1W6WUL1"/>
<proteinExistence type="predicted"/>
<sequence length="85" mass="10032">MILSIQTEKDFKENFEFAHKTLAFIDEIDIENRAKFQSISQISKTKYLIRFKSYSFPGCQDYSITIEAIYSENQWLISLLNKPVD</sequence>
<dbReference type="Proteomes" id="UP000194143">
    <property type="component" value="Chromosome"/>
</dbReference>
<dbReference type="RefSeq" id="WP_000603760.1">
    <property type="nucleotide sequence ID" value="NZ_CP014847.1"/>
</dbReference>
<evidence type="ECO:0000313" key="1">
    <source>
        <dbReference type="EMBL" id="ARP60256.1"/>
    </source>
</evidence>
<gene>
    <name evidence="1" type="ORF">CAB88_25610</name>
</gene>
<accession>A0A1W6WUL1</accession>
<dbReference type="EMBL" id="CP021061">
    <property type="protein sequence ID" value="ARP60256.1"/>
    <property type="molecule type" value="Genomic_DNA"/>
</dbReference>
<reference evidence="1 2" key="1">
    <citation type="submission" date="2017-04" db="EMBL/GenBank/DDBJ databases">
        <title>Complete Genome Sequence of Bacillus thuringiensis type Strain ATCC 10792.</title>
        <authorList>
            <person name="Oh D.-H."/>
            <person name="Park B.-J."/>
            <person name="Shuai W."/>
            <person name="Chelliah R."/>
        </authorList>
    </citation>
    <scope>NUCLEOTIDE SEQUENCE [LARGE SCALE GENOMIC DNA]</scope>
    <source>
        <strain evidence="1 2">ATCC 10792</strain>
    </source>
</reference>
<evidence type="ECO:0000313" key="2">
    <source>
        <dbReference type="Proteomes" id="UP000194143"/>
    </source>
</evidence>
<dbReference type="GeneID" id="67470576"/>
<organism evidence="1 2">
    <name type="scientific">Bacillus thuringiensis</name>
    <dbReference type="NCBI Taxonomy" id="1428"/>
    <lineage>
        <taxon>Bacteria</taxon>
        <taxon>Bacillati</taxon>
        <taxon>Bacillota</taxon>
        <taxon>Bacilli</taxon>
        <taxon>Bacillales</taxon>
        <taxon>Bacillaceae</taxon>
        <taxon>Bacillus</taxon>
        <taxon>Bacillus cereus group</taxon>
    </lineage>
</organism>
<protein>
    <submittedName>
        <fullName evidence="1">Uncharacterized protein</fullName>
    </submittedName>
</protein>
<name>A0A1W6WUL1_BACTU</name>